<keyword evidence="1" id="KW-0175">Coiled coil</keyword>
<protein>
    <recommendedName>
        <fullName evidence="3">Sporulation stage II protein D amidase enhancer LytB N-terminal domain-containing protein</fullName>
    </recommendedName>
</protein>
<dbReference type="InterPro" id="IPR013693">
    <property type="entry name" value="SpoIID/LytB_N"/>
</dbReference>
<feature type="signal peptide" evidence="2">
    <location>
        <begin position="1"/>
        <end position="23"/>
    </location>
</feature>
<dbReference type="Pfam" id="PF08486">
    <property type="entry name" value="SpoIID"/>
    <property type="match status" value="1"/>
</dbReference>
<proteinExistence type="predicted"/>
<organism evidence="4 5">
    <name type="scientific">Candidatus Roizmanbacteria bacterium CG10_big_fil_rev_8_21_14_0_10_39_6</name>
    <dbReference type="NCBI Taxonomy" id="1974853"/>
    <lineage>
        <taxon>Bacteria</taxon>
        <taxon>Candidatus Roizmaniibacteriota</taxon>
    </lineage>
</organism>
<keyword evidence="2" id="KW-0732">Signal</keyword>
<feature type="domain" description="Sporulation stage II protein D amidase enhancer LytB N-terminal" evidence="3">
    <location>
        <begin position="319"/>
        <end position="393"/>
    </location>
</feature>
<dbReference type="EMBL" id="PFED01000060">
    <property type="protein sequence ID" value="PJE63077.1"/>
    <property type="molecule type" value="Genomic_DNA"/>
</dbReference>
<gene>
    <name evidence="4" type="ORF">COU88_01495</name>
</gene>
<comment type="caution">
    <text evidence="4">The sequence shown here is derived from an EMBL/GenBank/DDBJ whole genome shotgun (WGS) entry which is preliminary data.</text>
</comment>
<dbReference type="GO" id="GO:0030435">
    <property type="term" value="P:sporulation resulting in formation of a cellular spore"/>
    <property type="evidence" value="ECO:0007669"/>
    <property type="project" value="InterPro"/>
</dbReference>
<dbReference type="Proteomes" id="UP000229554">
    <property type="component" value="Unassembled WGS sequence"/>
</dbReference>
<evidence type="ECO:0000256" key="1">
    <source>
        <dbReference type="SAM" id="Coils"/>
    </source>
</evidence>
<dbReference type="InterPro" id="IPR013486">
    <property type="entry name" value="SpoIID/LytB"/>
</dbReference>
<dbReference type="AlphaFoldDB" id="A0A2M8KT30"/>
<evidence type="ECO:0000259" key="3">
    <source>
        <dbReference type="Pfam" id="PF08486"/>
    </source>
</evidence>
<evidence type="ECO:0000313" key="4">
    <source>
        <dbReference type="EMBL" id="PJE63077.1"/>
    </source>
</evidence>
<dbReference type="Gene3D" id="6.10.250.3150">
    <property type="match status" value="1"/>
</dbReference>
<reference evidence="5" key="1">
    <citation type="submission" date="2017-09" db="EMBL/GenBank/DDBJ databases">
        <title>Depth-based differentiation of microbial function through sediment-hosted aquifers and enrichment of novel symbionts in the deep terrestrial subsurface.</title>
        <authorList>
            <person name="Probst A.J."/>
            <person name="Ladd B."/>
            <person name="Jarett J.K."/>
            <person name="Geller-Mcgrath D.E."/>
            <person name="Sieber C.M.K."/>
            <person name="Emerson J.B."/>
            <person name="Anantharaman K."/>
            <person name="Thomas B.C."/>
            <person name="Malmstrom R."/>
            <person name="Stieglmeier M."/>
            <person name="Klingl A."/>
            <person name="Woyke T."/>
            <person name="Ryan C.M."/>
            <person name="Banfield J.F."/>
        </authorList>
    </citation>
    <scope>NUCLEOTIDE SEQUENCE [LARGE SCALE GENOMIC DNA]</scope>
</reference>
<feature type="coiled-coil region" evidence="1">
    <location>
        <begin position="151"/>
        <end position="213"/>
    </location>
</feature>
<evidence type="ECO:0000256" key="2">
    <source>
        <dbReference type="SAM" id="SignalP"/>
    </source>
</evidence>
<evidence type="ECO:0000313" key="5">
    <source>
        <dbReference type="Proteomes" id="UP000229554"/>
    </source>
</evidence>
<feature type="coiled-coil region" evidence="1">
    <location>
        <begin position="26"/>
        <end position="88"/>
    </location>
</feature>
<dbReference type="NCBIfam" id="TIGR02669">
    <property type="entry name" value="SpoIID_LytB"/>
    <property type="match status" value="1"/>
</dbReference>
<accession>A0A2M8KT30</accession>
<name>A0A2M8KT30_9BACT</name>
<feature type="chain" id="PRO_5016440074" description="Sporulation stage II protein D amidase enhancer LytB N-terminal domain-containing protein" evidence="2">
    <location>
        <begin position="24"/>
        <end position="591"/>
    </location>
</feature>
<sequence length="591" mass="66728">MTRRICIILVLFLAITLVPRVFASELDDINNQINEIRALLEKSKNSSQPLEETLRRVEKDFVAIENNISIVERDIETKQKEIADGEKKLGEEKGVFDIRLRSYYKNSRHFMGNSVGYFLSNNVAEAVRKYFYQQRIVQKDRDAILKTAFFIAKLEEKRNSLQQEKITLSEVQKKLDEQKKFYEIEVGKAKNYQSGLEKQIAELSARQQELLAQKIASIPLPRSAETSLGGCVPDVGLDGGIVKNPNFGGPKFAFFSYGVPNKTGLNQYGAKGRADAQRPHDEILHAYYNFDGYQDFDGITINVNDGNGINQGSIIWSGGLEDYLKYIYEMPESWPIEALKAQVVATRSYVLAATSNGRDSICANEYCQVFKKDQPKIGNWAQAVTDTAKKVMVQGGNPIKAWYSSTHGGVVLTTSQIDWSSTGWTKSLIDASSSVNSFDDLKAYAYDKESPWFYCDWGYRGDQYNNTAWLTHDETLDIANSFLLYTLDQNAIIHLSQQDEPGSDTWSSEKVKEEIRSKGKSPYAAIDSMFVQWDSSGISRTIVINGDSYDAQKFKNLFNIRAPANIQIKPACRPDTSLSCSPYALYNIEKR</sequence>